<reference evidence="5" key="1">
    <citation type="submission" date="2015-12" db="EMBL/GenBank/DDBJ databases">
        <title>Citreohybridonol biosynthetic gene cluster.</title>
        <authorList>
            <person name="Abe I."/>
            <person name="Matsuda Y."/>
        </authorList>
    </citation>
    <scope>NUCLEOTIDE SEQUENCE</scope>
    <source>
        <strain evidence="5">NBRC 32302</strain>
    </source>
</reference>
<evidence type="ECO:0000256" key="3">
    <source>
        <dbReference type="ARBA" id="ARBA00023002"/>
    </source>
</evidence>
<dbReference type="InterPro" id="IPR002347">
    <property type="entry name" value="SDR_fam"/>
</dbReference>
<dbReference type="GO" id="GO:0044550">
    <property type="term" value="P:secondary metabolite biosynthetic process"/>
    <property type="evidence" value="ECO:0007669"/>
    <property type="project" value="UniProtKB-ARBA"/>
</dbReference>
<dbReference type="GO" id="GO:0016491">
    <property type="term" value="F:oxidoreductase activity"/>
    <property type="evidence" value="ECO:0007669"/>
    <property type="project" value="UniProtKB-KW"/>
</dbReference>
<protein>
    <submittedName>
        <fullName evidence="5">Putative short-chain dehydrogenase</fullName>
    </submittedName>
</protein>
<organism evidence="5">
    <name type="scientific">Emericella variicolor</name>
    <name type="common">Aspergillus stellatus</name>
    <dbReference type="NCBI Taxonomy" id="1549217"/>
    <lineage>
        <taxon>Eukaryota</taxon>
        <taxon>Fungi</taxon>
        <taxon>Dikarya</taxon>
        <taxon>Ascomycota</taxon>
        <taxon>Pezizomycotina</taxon>
        <taxon>Eurotiomycetes</taxon>
        <taxon>Eurotiomycetidae</taxon>
        <taxon>Eurotiales</taxon>
        <taxon>Aspergillaceae</taxon>
        <taxon>Aspergillus</taxon>
        <taxon>Aspergillus subgen. Nidulantes</taxon>
    </lineage>
</organism>
<dbReference type="SUPFAM" id="SSF51735">
    <property type="entry name" value="NAD(P)-binding Rossmann-fold domains"/>
    <property type="match status" value="1"/>
</dbReference>
<evidence type="ECO:0000256" key="1">
    <source>
        <dbReference type="ARBA" id="ARBA00006484"/>
    </source>
</evidence>
<gene>
    <name evidence="5" type="primary">adrF'</name>
</gene>
<dbReference type="InterPro" id="IPR036291">
    <property type="entry name" value="NAD(P)-bd_dom_sf"/>
</dbReference>
<dbReference type="PANTHER" id="PTHR43477:SF1">
    <property type="entry name" value="DIHYDROANTICAPSIN 7-DEHYDROGENASE"/>
    <property type="match status" value="1"/>
</dbReference>
<comment type="similarity">
    <text evidence="1 4">Belongs to the short-chain dehydrogenases/reductases (SDR) family.</text>
</comment>
<accession>A0A1L7NQ46</accession>
<dbReference type="Pfam" id="PF00106">
    <property type="entry name" value="adh_short"/>
    <property type="match status" value="1"/>
</dbReference>
<dbReference type="FunFam" id="3.40.50.720:FF:000084">
    <property type="entry name" value="Short-chain dehydrogenase reductase"/>
    <property type="match status" value="1"/>
</dbReference>
<dbReference type="PROSITE" id="PS00061">
    <property type="entry name" value="ADH_SHORT"/>
    <property type="match status" value="1"/>
</dbReference>
<dbReference type="InterPro" id="IPR020904">
    <property type="entry name" value="Sc_DH/Rdtase_CS"/>
</dbReference>
<name>A0A1L7NQ46_EMEVA</name>
<dbReference type="EMBL" id="LC102187">
    <property type="protein sequence ID" value="BAW27600.1"/>
    <property type="molecule type" value="Genomic_DNA"/>
</dbReference>
<evidence type="ECO:0000256" key="2">
    <source>
        <dbReference type="ARBA" id="ARBA00022857"/>
    </source>
</evidence>
<sequence length="258" mass="26832">MGSLENQVVIITGASSGIGLTTAIAALAQGARVLGVDVSLSPQSLRDDPNFTFYQGDLVDPSTPGKVVAAAISAYGRRIDALLNIAGVMDNNQSADSVVDNVWDRCIAVNLTAPVKLMRQVLPVMREQKSGSIVNVASKAALSGAVSGVAYTASKHGLIGVTKNVAWRFKHEGIRCNAVCPGGVSNDTGIFKDVDVSAFDKDAMAAMTPIHAAHSSDRAKGFAITPDDVAQSLLFLISPASRRISGAVVPVDNAWSTI</sequence>
<proteinExistence type="inferred from homology"/>
<dbReference type="PANTHER" id="PTHR43477">
    <property type="entry name" value="DIHYDROANTICAPSIN 7-DEHYDROGENASE"/>
    <property type="match status" value="1"/>
</dbReference>
<keyword evidence="3" id="KW-0560">Oxidoreductase</keyword>
<keyword evidence="2" id="KW-0521">NADP</keyword>
<dbReference type="AlphaFoldDB" id="A0A1L7NQ46"/>
<evidence type="ECO:0000313" key="5">
    <source>
        <dbReference type="EMBL" id="BAW27600.1"/>
    </source>
</evidence>
<evidence type="ECO:0000256" key="4">
    <source>
        <dbReference type="RuleBase" id="RU000363"/>
    </source>
</evidence>
<dbReference type="InterPro" id="IPR051122">
    <property type="entry name" value="SDR_DHRS6-like"/>
</dbReference>
<dbReference type="PRINTS" id="PR00081">
    <property type="entry name" value="GDHRDH"/>
</dbReference>
<dbReference type="CDD" id="cd05233">
    <property type="entry name" value="SDR_c"/>
    <property type="match status" value="1"/>
</dbReference>
<dbReference type="PRINTS" id="PR00080">
    <property type="entry name" value="SDRFAMILY"/>
</dbReference>
<dbReference type="Gene3D" id="3.40.50.720">
    <property type="entry name" value="NAD(P)-binding Rossmann-like Domain"/>
    <property type="match status" value="1"/>
</dbReference>